<sequence length="37" mass="4342">MVLVKNKLSFLKLFLVIILRLLLMINNNQVMAIKNKN</sequence>
<dbReference type="InterPro" id="IPR021970">
    <property type="entry name" value="SVM_signal"/>
</dbReference>
<protein>
    <submittedName>
        <fullName evidence="2">SVM family protein</fullName>
    </submittedName>
</protein>
<gene>
    <name evidence="2" type="ORF">H7685_02435</name>
</gene>
<reference evidence="2" key="1">
    <citation type="submission" date="2020-08" db="EMBL/GenBank/DDBJ databases">
        <title>Phytoplasma sp. strain PR08 associated with Phyllody Disease of Parthenium hysterophorus.</title>
        <authorList>
            <person name="Kirdat K."/>
            <person name="Tiwarekar B."/>
            <person name="Yadav A."/>
        </authorList>
    </citation>
    <scope>NUCLEOTIDE SEQUENCE [LARGE SCALE GENOMIC DNA]</scope>
    <source>
        <strain evidence="2">PR08</strain>
    </source>
</reference>
<dbReference type="EMBL" id="CP060385">
    <property type="protein sequence ID" value="QOX89320.1"/>
    <property type="molecule type" value="Genomic_DNA"/>
</dbReference>
<name>A0A7S7JMA4_9MOLU</name>
<dbReference type="AlphaFoldDB" id="A0A7S7JMA4"/>
<accession>A0A7S7JMA4</accession>
<organism evidence="2">
    <name type="scientific">Candidatus Phytoplasma australasiaticum subsp. australasiaticum</name>
    <dbReference type="NCBI Taxonomy" id="2832407"/>
    <lineage>
        <taxon>Bacteria</taxon>
        <taxon>Bacillati</taxon>
        <taxon>Mycoplasmatota</taxon>
        <taxon>Mollicutes</taxon>
        <taxon>Acholeplasmatales</taxon>
        <taxon>Acholeplasmataceae</taxon>
        <taxon>Candidatus Phytoplasma</taxon>
        <taxon>16SrII (Peanut WB group)</taxon>
        <taxon>Candidatus Phytoplasma australasiaticum</taxon>
    </lineage>
</organism>
<feature type="domain" description="Sequence-variable mosaic (SVM) signal sequence" evidence="1">
    <location>
        <begin position="4"/>
        <end position="32"/>
    </location>
</feature>
<proteinExistence type="predicted"/>
<evidence type="ECO:0000259" key="1">
    <source>
        <dbReference type="Pfam" id="PF12113"/>
    </source>
</evidence>
<evidence type="ECO:0000313" key="2">
    <source>
        <dbReference type="EMBL" id="QOX89320.1"/>
    </source>
</evidence>
<dbReference type="Pfam" id="PF12113">
    <property type="entry name" value="SVM_signal"/>
    <property type="match status" value="1"/>
</dbReference>